<evidence type="ECO:0000256" key="7">
    <source>
        <dbReference type="ARBA" id="ARBA00022553"/>
    </source>
</evidence>
<protein>
    <recommendedName>
        <fullName evidence="4">non-specific serine/threonine protein kinase</fullName>
        <ecNumber evidence="4">2.7.11.1</ecNumber>
    </recommendedName>
</protein>
<evidence type="ECO:0000256" key="14">
    <source>
        <dbReference type="ARBA" id="ARBA00022777"/>
    </source>
</evidence>
<accession>A0AAQ3RYF4</accession>
<keyword evidence="9" id="KW-0808">Transferase</keyword>
<dbReference type="InterPro" id="IPR055414">
    <property type="entry name" value="LRR_R13L4/SHOC2-like"/>
</dbReference>
<comment type="similarity">
    <text evidence="3">Belongs to the protein kinase superfamily. Ser/Thr protein kinase family.</text>
</comment>
<evidence type="ECO:0000256" key="8">
    <source>
        <dbReference type="ARBA" id="ARBA00022614"/>
    </source>
</evidence>
<evidence type="ECO:0000256" key="13">
    <source>
        <dbReference type="ARBA" id="ARBA00022741"/>
    </source>
</evidence>
<evidence type="ECO:0000256" key="10">
    <source>
        <dbReference type="ARBA" id="ARBA00022692"/>
    </source>
</evidence>
<dbReference type="PRINTS" id="PR00019">
    <property type="entry name" value="LEURICHRPT"/>
</dbReference>
<dbReference type="GO" id="GO:0005524">
    <property type="term" value="F:ATP binding"/>
    <property type="evidence" value="ECO:0007669"/>
    <property type="project" value="UniProtKB-UniRule"/>
</dbReference>
<feature type="signal peptide" evidence="24">
    <location>
        <begin position="1"/>
        <end position="24"/>
    </location>
</feature>
<evidence type="ECO:0000256" key="11">
    <source>
        <dbReference type="ARBA" id="ARBA00022729"/>
    </source>
</evidence>
<dbReference type="PROSITE" id="PS51450">
    <property type="entry name" value="LRR"/>
    <property type="match status" value="1"/>
</dbReference>
<dbReference type="PANTHER" id="PTHR27008">
    <property type="entry name" value="OS04G0122200 PROTEIN"/>
    <property type="match status" value="1"/>
</dbReference>
<dbReference type="InterPro" id="IPR032675">
    <property type="entry name" value="LRR_dom_sf"/>
</dbReference>
<evidence type="ECO:0000256" key="9">
    <source>
        <dbReference type="ARBA" id="ARBA00022679"/>
    </source>
</evidence>
<keyword evidence="7" id="KW-0597">Phosphoprotein</keyword>
<dbReference type="PANTHER" id="PTHR27008:SF523">
    <property type="entry name" value="LRR RECEPTOR-LIKE KINASE FAMILY PROTEIN"/>
    <property type="match status" value="1"/>
</dbReference>
<feature type="binding site" evidence="22">
    <location>
        <position position="739"/>
    </location>
    <ligand>
        <name>ATP</name>
        <dbReference type="ChEBI" id="CHEBI:30616"/>
    </ligand>
</feature>
<dbReference type="AlphaFoldDB" id="A0AAQ3RYF4"/>
<keyword evidence="12" id="KW-0677">Repeat</keyword>
<keyword evidence="19" id="KW-0325">Glycoprotein</keyword>
<keyword evidence="6" id="KW-0723">Serine/threonine-protein kinase</keyword>
<dbReference type="FunFam" id="3.80.10.10:FF:000288">
    <property type="entry name" value="LRR receptor-like serine/threonine-protein kinase EFR"/>
    <property type="match status" value="1"/>
</dbReference>
<evidence type="ECO:0000313" key="26">
    <source>
        <dbReference type="EMBL" id="WVZ12549.1"/>
    </source>
</evidence>
<evidence type="ECO:0000256" key="18">
    <source>
        <dbReference type="ARBA" id="ARBA00023170"/>
    </source>
</evidence>
<keyword evidence="8" id="KW-0433">Leucine-rich repeat</keyword>
<dbReference type="Pfam" id="PF23598">
    <property type="entry name" value="LRR_14"/>
    <property type="match status" value="1"/>
</dbReference>
<dbReference type="InterPro" id="IPR013210">
    <property type="entry name" value="LRR_N_plant-typ"/>
</dbReference>
<evidence type="ECO:0000259" key="25">
    <source>
        <dbReference type="PROSITE" id="PS50011"/>
    </source>
</evidence>
<keyword evidence="5" id="KW-1003">Cell membrane</keyword>
<evidence type="ECO:0000256" key="1">
    <source>
        <dbReference type="ARBA" id="ARBA00004162"/>
    </source>
</evidence>
<gene>
    <name evidence="26" type="ORF">V8G54_017079</name>
</gene>
<organism evidence="26 27">
    <name type="scientific">Vigna mungo</name>
    <name type="common">Black gram</name>
    <name type="synonym">Phaseolus mungo</name>
    <dbReference type="NCBI Taxonomy" id="3915"/>
    <lineage>
        <taxon>Eukaryota</taxon>
        <taxon>Viridiplantae</taxon>
        <taxon>Streptophyta</taxon>
        <taxon>Embryophyta</taxon>
        <taxon>Tracheophyta</taxon>
        <taxon>Spermatophyta</taxon>
        <taxon>Magnoliopsida</taxon>
        <taxon>eudicotyledons</taxon>
        <taxon>Gunneridae</taxon>
        <taxon>Pentapetalae</taxon>
        <taxon>rosids</taxon>
        <taxon>fabids</taxon>
        <taxon>Fabales</taxon>
        <taxon>Fabaceae</taxon>
        <taxon>Papilionoideae</taxon>
        <taxon>50 kb inversion clade</taxon>
        <taxon>NPAAA clade</taxon>
        <taxon>indigoferoid/millettioid clade</taxon>
        <taxon>Phaseoleae</taxon>
        <taxon>Vigna</taxon>
    </lineage>
</organism>
<dbReference type="Gene3D" id="3.30.200.20">
    <property type="entry name" value="Phosphorylase Kinase, domain 1"/>
    <property type="match status" value="1"/>
</dbReference>
<dbReference type="FunFam" id="1.10.510.10:FF:000358">
    <property type="entry name" value="Putative leucine-rich repeat receptor-like serine/threonine-protein kinase"/>
    <property type="match status" value="1"/>
</dbReference>
<feature type="chain" id="PRO_5042925261" description="non-specific serine/threonine protein kinase" evidence="24">
    <location>
        <begin position="25"/>
        <end position="1019"/>
    </location>
</feature>
<dbReference type="FunFam" id="3.30.200.20:FF:000432">
    <property type="entry name" value="LRR receptor-like serine/threonine-protein kinase EFR"/>
    <property type="match status" value="1"/>
</dbReference>
<evidence type="ECO:0000256" key="5">
    <source>
        <dbReference type="ARBA" id="ARBA00022475"/>
    </source>
</evidence>
<evidence type="ECO:0000256" key="21">
    <source>
        <dbReference type="ARBA" id="ARBA00048679"/>
    </source>
</evidence>
<dbReference type="SMART" id="SM00220">
    <property type="entry name" value="S_TKc"/>
    <property type="match status" value="1"/>
</dbReference>
<keyword evidence="27" id="KW-1185">Reference proteome</keyword>
<evidence type="ECO:0000256" key="2">
    <source>
        <dbReference type="ARBA" id="ARBA00004479"/>
    </source>
</evidence>
<dbReference type="Gene3D" id="1.10.510.10">
    <property type="entry name" value="Transferase(Phosphotransferase) domain 1"/>
    <property type="match status" value="1"/>
</dbReference>
<keyword evidence="15 22" id="KW-0067">ATP-binding</keyword>
<dbReference type="FunFam" id="3.80.10.10:FF:000095">
    <property type="entry name" value="LRR receptor-like serine/threonine-protein kinase GSO1"/>
    <property type="match status" value="1"/>
</dbReference>
<dbReference type="InterPro" id="IPR001611">
    <property type="entry name" value="Leu-rich_rpt"/>
</dbReference>
<feature type="domain" description="Protein kinase" evidence="25">
    <location>
        <begin position="710"/>
        <end position="1012"/>
    </location>
</feature>
<reference evidence="26 27" key="1">
    <citation type="journal article" date="2023" name="Life. Sci Alliance">
        <title>Evolutionary insights into 3D genome organization and epigenetic landscape of Vigna mungo.</title>
        <authorList>
            <person name="Junaid A."/>
            <person name="Singh B."/>
            <person name="Bhatia S."/>
        </authorList>
    </citation>
    <scope>NUCLEOTIDE SEQUENCE [LARGE SCALE GENOMIC DNA]</scope>
    <source>
        <strain evidence="26">Urdbean</strain>
    </source>
</reference>
<feature type="transmembrane region" description="Helical" evidence="23">
    <location>
        <begin position="655"/>
        <end position="677"/>
    </location>
</feature>
<dbReference type="EC" id="2.7.11.1" evidence="4"/>
<evidence type="ECO:0000256" key="20">
    <source>
        <dbReference type="ARBA" id="ARBA00047899"/>
    </source>
</evidence>
<sequence length="1019" mass="112323">MRFFSLTLLTFWSILSLFILKSLWFSPNMTVFASGNETDHSALLKFKESISSDPTKILFSWNTSTHFCNWHGVTCNSMLQRVTELNLQGYNLKGFISPHIGNLSHMTNFNIGDNNFHGEIPQELGQLSKLEYLSVGNNSFLVGKFPSNLTACTHLKILYLNGNNLTGEIPVEIVSLQKLQKLFLFKNNLSGRIPSFMGNISSLIHLSIGYNNFKGDIPQEICRLKSLTFLSLKSNILTGPLPSCLYNMSSLTRISVAINQLNGSLPSNMFHTLSNLQTLHIAFNQFSGSIPSSITNASILSTIGMAHNNLFGQVPSLGKQIHLQYLVLSTNNLGDNSPNDLEFLKSLTNCSELQMLSLSYNNFGGRLPNSLGNLTTQLSKLYLGGNHISGGIPATCGNLINLILFTMEQNLLDGVIPTTFEKLQKLQVLDLRGNKLSSLGTFIGNLSRLFYLDVAENMLAGSIPPSLGSCQDLQHLDLSQNNLTGTIPLEVFNLSYLADAFSLSQNLLTGNIPEEVGNLKNLNSLYLFENRLSGHIPETIGECIMLEQLYLHGNSLQGSIPSSLASLRGLQSLDLSQNLLSGPIPRVLQIISSLQYFNVSFNMLDGEVPTKGIFSNASGIIVTGNSKLCGGISKLHLPLCPVKATKQAKHHSLRLIAIIVSAVASLLILLVILTIYWMRKRSNKPSLDSTTTDQLTKVSYQSLYNGTNGFSTSNLIGSGSFSSVYKGTLEQEDKIVAIKVLNLKKKGADKSFIVECNALKNIRHRNLVPTLTCCSSIDYKGEEFKALIFEYMTNGSLEQWIHPETPSAGHTRTLSLHQRLNIITDVASALHYLHHECEQLIIHCDIKPSNVLLNDSMVAHVGDFGIARLLSTFDHTTSGQTSTNGIKGTIGYAPPEYGARYEVSTYGDVYSFGILILEMLTGRRPTDEMFKDGQNLRNFVAVSYPNNLLQILDRRIISEYEATTMEGKCCNVNPEAEKCVVSLFRIGLACSVESPKERMNLVDVIRELNQITKVSLLVS</sequence>
<dbReference type="SUPFAM" id="SSF56112">
    <property type="entry name" value="Protein kinase-like (PK-like)"/>
    <property type="match status" value="1"/>
</dbReference>
<evidence type="ECO:0000256" key="16">
    <source>
        <dbReference type="ARBA" id="ARBA00022989"/>
    </source>
</evidence>
<comment type="catalytic activity">
    <reaction evidence="21">
        <text>L-seryl-[protein] + ATP = O-phospho-L-seryl-[protein] + ADP + H(+)</text>
        <dbReference type="Rhea" id="RHEA:17989"/>
        <dbReference type="Rhea" id="RHEA-COMP:9863"/>
        <dbReference type="Rhea" id="RHEA-COMP:11604"/>
        <dbReference type="ChEBI" id="CHEBI:15378"/>
        <dbReference type="ChEBI" id="CHEBI:29999"/>
        <dbReference type="ChEBI" id="CHEBI:30616"/>
        <dbReference type="ChEBI" id="CHEBI:83421"/>
        <dbReference type="ChEBI" id="CHEBI:456216"/>
        <dbReference type="EC" id="2.7.11.1"/>
    </reaction>
</comment>
<evidence type="ECO:0000256" key="22">
    <source>
        <dbReference type="PROSITE-ProRule" id="PRU10141"/>
    </source>
</evidence>
<comment type="subcellular location">
    <subcellularLocation>
        <location evidence="1">Cell membrane</location>
        <topology evidence="1">Single-pass membrane protein</topology>
    </subcellularLocation>
    <subcellularLocation>
        <location evidence="2">Membrane</location>
        <topology evidence="2">Single-pass type I membrane protein</topology>
    </subcellularLocation>
</comment>
<dbReference type="InterPro" id="IPR051809">
    <property type="entry name" value="Plant_receptor-like_S/T_kinase"/>
</dbReference>
<dbReference type="Pfam" id="PF08263">
    <property type="entry name" value="LRRNT_2"/>
    <property type="match status" value="1"/>
</dbReference>
<dbReference type="GO" id="GO:0004674">
    <property type="term" value="F:protein serine/threonine kinase activity"/>
    <property type="evidence" value="ECO:0007669"/>
    <property type="project" value="UniProtKB-KW"/>
</dbReference>
<dbReference type="GO" id="GO:0005886">
    <property type="term" value="C:plasma membrane"/>
    <property type="evidence" value="ECO:0007669"/>
    <property type="project" value="UniProtKB-SubCell"/>
</dbReference>
<evidence type="ECO:0000256" key="17">
    <source>
        <dbReference type="ARBA" id="ARBA00023136"/>
    </source>
</evidence>
<evidence type="ECO:0000256" key="3">
    <source>
        <dbReference type="ARBA" id="ARBA00008684"/>
    </source>
</evidence>
<evidence type="ECO:0000256" key="4">
    <source>
        <dbReference type="ARBA" id="ARBA00012513"/>
    </source>
</evidence>
<evidence type="ECO:0000313" key="27">
    <source>
        <dbReference type="Proteomes" id="UP001374535"/>
    </source>
</evidence>
<dbReference type="Pfam" id="PF13855">
    <property type="entry name" value="LRR_8"/>
    <property type="match status" value="2"/>
</dbReference>
<evidence type="ECO:0000256" key="12">
    <source>
        <dbReference type="ARBA" id="ARBA00022737"/>
    </source>
</evidence>
<evidence type="ECO:0000256" key="15">
    <source>
        <dbReference type="ARBA" id="ARBA00022840"/>
    </source>
</evidence>
<dbReference type="PROSITE" id="PS00108">
    <property type="entry name" value="PROTEIN_KINASE_ST"/>
    <property type="match status" value="1"/>
</dbReference>
<evidence type="ECO:0000256" key="24">
    <source>
        <dbReference type="SAM" id="SignalP"/>
    </source>
</evidence>
<keyword evidence="13 22" id="KW-0547">Nucleotide-binding</keyword>
<dbReference type="EMBL" id="CP144696">
    <property type="protein sequence ID" value="WVZ12549.1"/>
    <property type="molecule type" value="Genomic_DNA"/>
</dbReference>
<dbReference type="SMART" id="SM00369">
    <property type="entry name" value="LRR_TYP"/>
    <property type="match status" value="8"/>
</dbReference>
<dbReference type="Proteomes" id="UP001374535">
    <property type="component" value="Chromosome 5"/>
</dbReference>
<keyword evidence="14" id="KW-0418">Kinase</keyword>
<comment type="catalytic activity">
    <reaction evidence="20">
        <text>L-threonyl-[protein] + ATP = O-phospho-L-threonyl-[protein] + ADP + H(+)</text>
        <dbReference type="Rhea" id="RHEA:46608"/>
        <dbReference type="Rhea" id="RHEA-COMP:11060"/>
        <dbReference type="Rhea" id="RHEA-COMP:11605"/>
        <dbReference type="ChEBI" id="CHEBI:15378"/>
        <dbReference type="ChEBI" id="CHEBI:30013"/>
        <dbReference type="ChEBI" id="CHEBI:30616"/>
        <dbReference type="ChEBI" id="CHEBI:61977"/>
        <dbReference type="ChEBI" id="CHEBI:456216"/>
        <dbReference type="EC" id="2.7.11.1"/>
    </reaction>
</comment>
<keyword evidence="18" id="KW-0675">Receptor</keyword>
<evidence type="ECO:0000256" key="6">
    <source>
        <dbReference type="ARBA" id="ARBA00022527"/>
    </source>
</evidence>
<keyword evidence="11 24" id="KW-0732">Signal</keyword>
<dbReference type="Gene3D" id="3.80.10.10">
    <property type="entry name" value="Ribonuclease Inhibitor"/>
    <property type="match status" value="4"/>
</dbReference>
<dbReference type="PROSITE" id="PS00107">
    <property type="entry name" value="PROTEIN_KINASE_ATP"/>
    <property type="match status" value="1"/>
</dbReference>
<dbReference type="Pfam" id="PF00560">
    <property type="entry name" value="LRR_1"/>
    <property type="match status" value="2"/>
</dbReference>
<keyword evidence="16 23" id="KW-1133">Transmembrane helix</keyword>
<keyword evidence="17 23" id="KW-0472">Membrane</keyword>
<dbReference type="InterPro" id="IPR011009">
    <property type="entry name" value="Kinase-like_dom_sf"/>
</dbReference>
<keyword evidence="10 23" id="KW-0812">Transmembrane</keyword>
<dbReference type="PROSITE" id="PS50011">
    <property type="entry name" value="PROTEIN_KINASE_DOM"/>
    <property type="match status" value="1"/>
</dbReference>
<evidence type="ECO:0000256" key="19">
    <source>
        <dbReference type="ARBA" id="ARBA00023180"/>
    </source>
</evidence>
<dbReference type="InterPro" id="IPR000719">
    <property type="entry name" value="Prot_kinase_dom"/>
</dbReference>
<evidence type="ECO:0000256" key="23">
    <source>
        <dbReference type="SAM" id="Phobius"/>
    </source>
</evidence>
<dbReference type="InterPro" id="IPR003591">
    <property type="entry name" value="Leu-rich_rpt_typical-subtyp"/>
</dbReference>
<dbReference type="Pfam" id="PF00069">
    <property type="entry name" value="Pkinase"/>
    <property type="match status" value="1"/>
</dbReference>
<proteinExistence type="inferred from homology"/>
<dbReference type="InterPro" id="IPR017441">
    <property type="entry name" value="Protein_kinase_ATP_BS"/>
</dbReference>
<dbReference type="InterPro" id="IPR008271">
    <property type="entry name" value="Ser/Thr_kinase_AS"/>
</dbReference>
<dbReference type="SUPFAM" id="SSF52058">
    <property type="entry name" value="L domain-like"/>
    <property type="match status" value="2"/>
</dbReference>
<name>A0AAQ3RYF4_VIGMU</name>